<dbReference type="Proteomes" id="UP000430519">
    <property type="component" value="Unassembled WGS sequence"/>
</dbReference>
<evidence type="ECO:0000256" key="1">
    <source>
        <dbReference type="SAM" id="Phobius"/>
    </source>
</evidence>
<evidence type="ECO:0000313" key="2">
    <source>
        <dbReference type="EMBL" id="MXV21782.1"/>
    </source>
</evidence>
<proteinExistence type="predicted"/>
<keyword evidence="1" id="KW-1133">Transmembrane helix</keyword>
<name>A0A6I4YJW0_9DEIO</name>
<feature type="transmembrane region" description="Helical" evidence="1">
    <location>
        <begin position="105"/>
        <end position="126"/>
    </location>
</feature>
<keyword evidence="1" id="KW-0472">Membrane</keyword>
<evidence type="ECO:0008006" key="4">
    <source>
        <dbReference type="Google" id="ProtNLM"/>
    </source>
</evidence>
<reference evidence="2 3" key="1">
    <citation type="submission" date="2019-11" db="EMBL/GenBank/DDBJ databases">
        <title>Genome sequence of Deinococcus xianganensis Y35, AI-2 producing algicidal bacterium, isolated from lake water.</title>
        <authorList>
            <person name="Li Y."/>
        </authorList>
    </citation>
    <scope>NUCLEOTIDE SEQUENCE [LARGE SCALE GENOMIC DNA]</scope>
    <source>
        <strain evidence="2 3">Y35</strain>
    </source>
</reference>
<keyword evidence="3" id="KW-1185">Reference proteome</keyword>
<organism evidence="2 3">
    <name type="scientific">Deinococcus xianganensis</name>
    <dbReference type="NCBI Taxonomy" id="1507289"/>
    <lineage>
        <taxon>Bacteria</taxon>
        <taxon>Thermotogati</taxon>
        <taxon>Deinococcota</taxon>
        <taxon>Deinococci</taxon>
        <taxon>Deinococcales</taxon>
        <taxon>Deinococcaceae</taxon>
        <taxon>Deinococcus</taxon>
    </lineage>
</organism>
<dbReference type="EMBL" id="WVHK01000131">
    <property type="protein sequence ID" value="MXV21782.1"/>
    <property type="molecule type" value="Genomic_DNA"/>
</dbReference>
<keyword evidence="1" id="KW-0812">Transmembrane</keyword>
<dbReference type="RefSeq" id="WP_160982260.1">
    <property type="nucleotide sequence ID" value="NZ_WVHK01000131.1"/>
</dbReference>
<protein>
    <recommendedName>
        <fullName evidence="4">DoxX family membrane protein</fullName>
    </recommendedName>
</protein>
<feature type="transmembrane region" description="Helical" evidence="1">
    <location>
        <begin position="77"/>
        <end position="98"/>
    </location>
</feature>
<comment type="caution">
    <text evidence="2">The sequence shown here is derived from an EMBL/GenBank/DDBJ whole genome shotgun (WGS) entry which is preliminary data.</text>
</comment>
<dbReference type="AlphaFoldDB" id="A0A6I4YJW0"/>
<evidence type="ECO:0000313" key="3">
    <source>
        <dbReference type="Proteomes" id="UP000430519"/>
    </source>
</evidence>
<gene>
    <name evidence="2" type="ORF">GLX28_19360</name>
</gene>
<feature type="transmembrane region" description="Helical" evidence="1">
    <location>
        <begin position="34"/>
        <end position="57"/>
    </location>
</feature>
<sequence length="172" mass="18458">MAALGRATLGGGAVMWAWDDLRTVRDLPALERALVLRVVRAALALVLACLHVLFGLMCLLRPDLFEQFSSVYGGFHSVMPTVGWGWVTIGTGLSLLLFRSVPAMAAQFVSSVVMALIALIISVNTGPNTGTATYGFLSVLSFVTFGLTFGPWLGRQAWYVHLQGRVGGQCAR</sequence>
<feature type="transmembrane region" description="Helical" evidence="1">
    <location>
        <begin position="132"/>
        <end position="153"/>
    </location>
</feature>
<accession>A0A6I4YJW0</accession>